<evidence type="ECO:0000313" key="15">
    <source>
        <dbReference type="Proteomes" id="UP000182135"/>
    </source>
</evidence>
<name>A0A1I2NCJ1_9CLOT</name>
<feature type="binding site" evidence="11">
    <location>
        <position position="499"/>
    </location>
    <ligand>
        <name>Mg(2+)</name>
        <dbReference type="ChEBI" id="CHEBI:18420"/>
        <label>2</label>
    </ligand>
</feature>
<dbReference type="GO" id="GO:0003677">
    <property type="term" value="F:DNA binding"/>
    <property type="evidence" value="ECO:0007669"/>
    <property type="project" value="UniProtKB-KW"/>
</dbReference>
<keyword evidence="9 11" id="KW-0413">Isomerase</keyword>
<comment type="subcellular location">
    <subcellularLocation>
        <location evidence="11">Cytoplasm</location>
    </subcellularLocation>
</comment>
<dbReference type="HAMAP" id="MF_01898">
    <property type="entry name" value="GyrB"/>
    <property type="match status" value="1"/>
</dbReference>
<keyword evidence="7 11" id="KW-0799">Topoisomerase</keyword>
<evidence type="ECO:0000256" key="5">
    <source>
        <dbReference type="ARBA" id="ARBA00022840"/>
    </source>
</evidence>
<dbReference type="Gene3D" id="3.30.565.10">
    <property type="entry name" value="Histidine kinase-like ATPase, C-terminal domain"/>
    <property type="match status" value="1"/>
</dbReference>
<dbReference type="InterPro" id="IPR001241">
    <property type="entry name" value="Topo_IIA"/>
</dbReference>
<dbReference type="SUPFAM" id="SSF54211">
    <property type="entry name" value="Ribosomal protein S5 domain 2-like"/>
    <property type="match status" value="1"/>
</dbReference>
<dbReference type="InterPro" id="IPR013506">
    <property type="entry name" value="Topo_IIA_bsu_dom2"/>
</dbReference>
<dbReference type="PRINTS" id="PR00418">
    <property type="entry name" value="TPI2FAMILY"/>
</dbReference>
<comment type="cofactor">
    <cofactor evidence="11">
        <name>Mg(2+)</name>
        <dbReference type="ChEBI" id="CHEBI:18420"/>
    </cofactor>
    <cofactor evidence="11">
        <name>Mn(2+)</name>
        <dbReference type="ChEBI" id="CHEBI:29035"/>
    </cofactor>
    <cofactor evidence="11">
        <name>Ca(2+)</name>
        <dbReference type="ChEBI" id="CHEBI:29108"/>
    </cofactor>
    <text evidence="11">Binds two Mg(2+) per subunit. The magnesium ions form salt bridges with both the protein and the DNA. Can also accept other divalent metal cations, such as Mn(2+) or Ca(2+).</text>
</comment>
<dbReference type="SMART" id="SM00433">
    <property type="entry name" value="TOP2c"/>
    <property type="match status" value="1"/>
</dbReference>
<dbReference type="FunFam" id="3.30.565.10:FF:000002">
    <property type="entry name" value="DNA gyrase subunit B"/>
    <property type="match status" value="1"/>
</dbReference>
<dbReference type="CDD" id="cd00822">
    <property type="entry name" value="TopoII_Trans_DNA_gyrase"/>
    <property type="match status" value="1"/>
</dbReference>
<keyword evidence="6 11" id="KW-0460">Magnesium</keyword>
<dbReference type="GeneID" id="90543089"/>
<dbReference type="Gene3D" id="3.40.50.670">
    <property type="match status" value="1"/>
</dbReference>
<dbReference type="EC" id="5.6.2.2" evidence="11"/>
<dbReference type="GO" id="GO:0006265">
    <property type="term" value="P:DNA topological change"/>
    <property type="evidence" value="ECO:0007669"/>
    <property type="project" value="UniProtKB-UniRule"/>
</dbReference>
<evidence type="ECO:0000259" key="12">
    <source>
        <dbReference type="PROSITE" id="PS50880"/>
    </source>
</evidence>
<dbReference type="InterPro" id="IPR000565">
    <property type="entry name" value="Topo_IIA_B"/>
</dbReference>
<dbReference type="FunFam" id="3.30.230.10:FF:000005">
    <property type="entry name" value="DNA gyrase subunit B"/>
    <property type="match status" value="1"/>
</dbReference>
<comment type="catalytic activity">
    <reaction evidence="1 11">
        <text>ATP-dependent breakage, passage and rejoining of double-stranded DNA.</text>
        <dbReference type="EC" id="5.6.2.2"/>
    </reaction>
</comment>
<comment type="miscellaneous">
    <text evidence="11">Few gyrases are as efficient as E.coli at forming negative supercoils. Not all organisms have 2 type II topoisomerases; in organisms with a single type II topoisomerase this enzyme also has to decatenate newly replicated chromosomes.</text>
</comment>
<evidence type="ECO:0000256" key="9">
    <source>
        <dbReference type="ARBA" id="ARBA00023235"/>
    </source>
</evidence>
<evidence type="ECO:0000256" key="11">
    <source>
        <dbReference type="HAMAP-Rule" id="MF_01898"/>
    </source>
</evidence>
<evidence type="ECO:0000313" key="13">
    <source>
        <dbReference type="EMBL" id="PWL51666.1"/>
    </source>
</evidence>
<dbReference type="InterPro" id="IPR003594">
    <property type="entry name" value="HATPase_dom"/>
</dbReference>
<dbReference type="InterPro" id="IPR034160">
    <property type="entry name" value="TOPRIM_GyrB"/>
</dbReference>
<dbReference type="GO" id="GO:0006261">
    <property type="term" value="P:DNA-templated DNA replication"/>
    <property type="evidence" value="ECO:0007669"/>
    <property type="project" value="UniProtKB-UniRule"/>
</dbReference>
<evidence type="ECO:0000256" key="1">
    <source>
        <dbReference type="ARBA" id="ARBA00000185"/>
    </source>
</evidence>
<keyword evidence="11" id="KW-0963">Cytoplasm</keyword>
<proteinExistence type="inferred from homology"/>
<dbReference type="STRING" id="1529.SAMN04487885_12059"/>
<dbReference type="Pfam" id="PF01751">
    <property type="entry name" value="Toprim"/>
    <property type="match status" value="1"/>
</dbReference>
<keyword evidence="8" id="KW-0238">DNA-binding</keyword>
<keyword evidence="15" id="KW-1185">Reference proteome</keyword>
<comment type="subunit">
    <text evidence="10">Heterotetramer composed of ParC and ParE.</text>
</comment>
<organism evidence="14 15">
    <name type="scientific">Clostridium cadaveris</name>
    <dbReference type="NCBI Taxonomy" id="1529"/>
    <lineage>
        <taxon>Bacteria</taxon>
        <taxon>Bacillati</taxon>
        <taxon>Bacillota</taxon>
        <taxon>Clostridia</taxon>
        <taxon>Eubacteriales</taxon>
        <taxon>Clostridiaceae</taxon>
        <taxon>Clostridium</taxon>
    </lineage>
</organism>
<evidence type="ECO:0000256" key="6">
    <source>
        <dbReference type="ARBA" id="ARBA00022842"/>
    </source>
</evidence>
<keyword evidence="4 11" id="KW-0547">Nucleotide-binding</keyword>
<keyword evidence="5 11" id="KW-0067">ATP-binding</keyword>
<reference evidence="13 16" key="2">
    <citation type="submission" date="2018-03" db="EMBL/GenBank/DDBJ databases">
        <title>The uncultured portion of the human microbiome is neutrally assembled.</title>
        <authorList>
            <person name="Jeraldo P."/>
            <person name="Boardman L."/>
            <person name="White B.A."/>
            <person name="Nelson H."/>
            <person name="Goldenfeld N."/>
            <person name="Chia N."/>
        </authorList>
    </citation>
    <scope>NUCLEOTIDE SEQUENCE [LARGE SCALE GENOMIC DNA]</scope>
    <source>
        <strain evidence="13">CIM:MAG 903</strain>
    </source>
</reference>
<dbReference type="NCBIfam" id="NF004189">
    <property type="entry name" value="PRK05644.1"/>
    <property type="match status" value="1"/>
</dbReference>
<dbReference type="PROSITE" id="PS00177">
    <property type="entry name" value="TOPOISOMERASE_II"/>
    <property type="match status" value="1"/>
</dbReference>
<dbReference type="Proteomes" id="UP000246114">
    <property type="component" value="Unassembled WGS sequence"/>
</dbReference>
<dbReference type="InterPro" id="IPR006171">
    <property type="entry name" value="TOPRIM_dom"/>
</dbReference>
<dbReference type="InterPro" id="IPR013759">
    <property type="entry name" value="Topo_IIA_B_C"/>
</dbReference>
<dbReference type="Pfam" id="PF00986">
    <property type="entry name" value="DNA_gyraseB_C"/>
    <property type="match status" value="1"/>
</dbReference>
<evidence type="ECO:0000313" key="14">
    <source>
        <dbReference type="EMBL" id="SFG01645.1"/>
    </source>
</evidence>
<dbReference type="CDD" id="cd16928">
    <property type="entry name" value="HATPase_GyrB-like"/>
    <property type="match status" value="1"/>
</dbReference>
<dbReference type="OrthoDB" id="9802808at2"/>
<dbReference type="GO" id="GO:0005524">
    <property type="term" value="F:ATP binding"/>
    <property type="evidence" value="ECO:0007669"/>
    <property type="project" value="UniProtKB-UniRule"/>
</dbReference>
<comment type="subunit">
    <text evidence="11">Heterotetramer, composed of two GyrA and two GyrB chains. In the heterotetramer, GyrA contains the active site tyrosine that forms a transient covalent intermediate with DNA, while GyrB binds cofactors and catalyzes ATP hydrolysis.</text>
</comment>
<evidence type="ECO:0000256" key="8">
    <source>
        <dbReference type="ARBA" id="ARBA00023125"/>
    </source>
</evidence>
<sequence>MEEQTQHYDESQIQVLEGLEAVRKRPGMYIGSTSSRGLHHLVYEIVDNSIDEALAGYCQNITVKINKDNSVIISDDGRGMPVGMHPKMGKPTVEVIMTILHAGGKFGGGGYKVSGGLHGVGASVVNALSAECEVTVNRDGEVWKQRYERGVAVTGLDKIGTTDKHGTITYFKPDDQIFEELEFDYDILAQRLRELAFLNKGIRIIFTDDRIDKEEIFHYEGGIKSFVSYLNRNKEVLQQEPIYVEGIKDDYIVEIALQYNDSYNENIFSFANNIDTIEGGTHLSGFKSALTRSFNDYAKKFGFLKDNDKNLSGDDIREGLTAVVSVKLTDPQFEGQTKTKLGNSEVRSIVDNIVGEGVSTFLEENPNVGKIIIEKALLASRAREAARKARELTRKSVLERTSLPGKLADCSSKDPIECEIYIVEGDSAGGSAKQGRNRRFQAILPLRGKIMNVEKQRLDKMLNSDTIRSMITAFGAGIGDDFDIEKIRYNRIIIMTDADVDGAHIRTLLLTFFYRYMRELVDQGHVYIAQPPLYKISKGKREEYAYSDKELNTILETFGGKDSSVDIQRYKGLGEMNAEQLWETTMDPEKRILLRATVEDAMAADEIFTILMGDKVEPRREFIQQNAKKVVNLDI</sequence>
<dbReference type="InterPro" id="IPR011557">
    <property type="entry name" value="GyrB"/>
</dbReference>
<dbReference type="GO" id="GO:0046872">
    <property type="term" value="F:metal ion binding"/>
    <property type="evidence" value="ECO:0007669"/>
    <property type="project" value="UniProtKB-KW"/>
</dbReference>
<dbReference type="eggNOG" id="COG0187">
    <property type="taxonomic scope" value="Bacteria"/>
</dbReference>
<dbReference type="InterPro" id="IPR014721">
    <property type="entry name" value="Ribsml_uS5_D2-typ_fold_subgr"/>
</dbReference>
<dbReference type="InterPro" id="IPR013760">
    <property type="entry name" value="Topo_IIA-like_dom_sf"/>
</dbReference>
<dbReference type="EMBL" id="QAMZ01000055">
    <property type="protein sequence ID" value="PWL51666.1"/>
    <property type="molecule type" value="Genomic_DNA"/>
</dbReference>
<dbReference type="SUPFAM" id="SSF55874">
    <property type="entry name" value="ATPase domain of HSP90 chaperone/DNA topoisomerase II/histidine kinase"/>
    <property type="match status" value="1"/>
</dbReference>
<feature type="site" description="Interaction with DNA" evidence="11">
    <location>
        <position position="449"/>
    </location>
</feature>
<dbReference type="Pfam" id="PF00204">
    <property type="entry name" value="DNA_gyraseB"/>
    <property type="match status" value="1"/>
</dbReference>
<feature type="binding site" evidence="11">
    <location>
        <position position="424"/>
    </location>
    <ligand>
        <name>Mg(2+)</name>
        <dbReference type="ChEBI" id="CHEBI:18420"/>
        <label>1</label>
        <note>catalytic</note>
    </ligand>
</feature>
<dbReference type="PANTHER" id="PTHR45866">
    <property type="entry name" value="DNA GYRASE/TOPOISOMERASE SUBUNIT B"/>
    <property type="match status" value="1"/>
</dbReference>
<dbReference type="SMART" id="SM00387">
    <property type="entry name" value="HATPase_c"/>
    <property type="match status" value="1"/>
</dbReference>
<dbReference type="CDD" id="cd03366">
    <property type="entry name" value="TOPRIM_TopoIIA_GyrB"/>
    <property type="match status" value="1"/>
</dbReference>
<evidence type="ECO:0000256" key="4">
    <source>
        <dbReference type="ARBA" id="ARBA00022741"/>
    </source>
</evidence>
<dbReference type="RefSeq" id="WP_027639419.1">
    <property type="nucleotide sequence ID" value="NZ_BAAACD010000021.1"/>
</dbReference>
<dbReference type="NCBIfam" id="TIGR01059">
    <property type="entry name" value="gyrB"/>
    <property type="match status" value="1"/>
</dbReference>
<dbReference type="SUPFAM" id="SSF56719">
    <property type="entry name" value="Type II DNA topoisomerase"/>
    <property type="match status" value="1"/>
</dbReference>
<evidence type="ECO:0000256" key="3">
    <source>
        <dbReference type="ARBA" id="ARBA00022723"/>
    </source>
</evidence>
<dbReference type="GO" id="GO:0005737">
    <property type="term" value="C:cytoplasm"/>
    <property type="evidence" value="ECO:0007669"/>
    <property type="project" value="UniProtKB-SubCell"/>
</dbReference>
<reference evidence="14 15" key="1">
    <citation type="submission" date="2016-10" db="EMBL/GenBank/DDBJ databases">
        <authorList>
            <person name="de Groot N.N."/>
        </authorList>
    </citation>
    <scope>NUCLEOTIDE SEQUENCE [LARGE SCALE GENOMIC DNA]</scope>
    <source>
        <strain evidence="14 15">NLAE-zl-G419</strain>
    </source>
</reference>
<evidence type="ECO:0000313" key="16">
    <source>
        <dbReference type="Proteomes" id="UP000246114"/>
    </source>
</evidence>
<dbReference type="GO" id="GO:0005694">
    <property type="term" value="C:chromosome"/>
    <property type="evidence" value="ECO:0007669"/>
    <property type="project" value="InterPro"/>
</dbReference>
<dbReference type="InterPro" id="IPR020568">
    <property type="entry name" value="Ribosomal_Su5_D2-typ_SF"/>
</dbReference>
<evidence type="ECO:0000256" key="2">
    <source>
        <dbReference type="ARBA" id="ARBA00010708"/>
    </source>
</evidence>
<dbReference type="GO" id="GO:0034335">
    <property type="term" value="F:DNA negative supercoiling activity"/>
    <property type="evidence" value="ECO:0007669"/>
    <property type="project" value="UniProtKB-ARBA"/>
</dbReference>
<evidence type="ECO:0000256" key="7">
    <source>
        <dbReference type="ARBA" id="ARBA00023029"/>
    </source>
</evidence>
<comment type="similarity">
    <text evidence="2 11">Belongs to the type II topoisomerase GyrB family.</text>
</comment>
<dbReference type="Pfam" id="PF02518">
    <property type="entry name" value="HATPase_c"/>
    <property type="match status" value="1"/>
</dbReference>
<evidence type="ECO:0000256" key="10">
    <source>
        <dbReference type="ARBA" id="ARBA00063644"/>
    </source>
</evidence>
<dbReference type="PROSITE" id="PS50880">
    <property type="entry name" value="TOPRIM"/>
    <property type="match status" value="1"/>
</dbReference>
<dbReference type="FunFam" id="3.40.50.670:FF:000002">
    <property type="entry name" value="DNA gyrase subunit B"/>
    <property type="match status" value="1"/>
</dbReference>
<dbReference type="InterPro" id="IPR002288">
    <property type="entry name" value="DNA_gyrase_B_C"/>
</dbReference>
<accession>A0A1I2NCJ1</accession>
<dbReference type="Gene3D" id="3.30.230.10">
    <property type="match status" value="1"/>
</dbReference>
<dbReference type="InterPro" id="IPR018522">
    <property type="entry name" value="TopoIIA_CS"/>
</dbReference>
<feature type="site" description="Interaction with DNA" evidence="11">
    <location>
        <position position="452"/>
    </location>
</feature>
<dbReference type="EMBL" id="FOOE01000020">
    <property type="protein sequence ID" value="SFG01645.1"/>
    <property type="molecule type" value="Genomic_DNA"/>
</dbReference>
<feature type="binding site" evidence="11">
    <location>
        <position position="497"/>
    </location>
    <ligand>
        <name>Mg(2+)</name>
        <dbReference type="ChEBI" id="CHEBI:18420"/>
        <label>1</label>
        <note>catalytic</note>
    </ligand>
</feature>
<dbReference type="NCBIfam" id="NF011501">
    <property type="entry name" value="PRK14939.1"/>
    <property type="match status" value="1"/>
</dbReference>
<protein>
    <recommendedName>
        <fullName evidence="11">DNA gyrase subunit B</fullName>
        <ecNumber evidence="11">5.6.2.2</ecNumber>
    </recommendedName>
</protein>
<feature type="binding site" evidence="11">
    <location>
        <position position="497"/>
    </location>
    <ligand>
        <name>Mg(2+)</name>
        <dbReference type="ChEBI" id="CHEBI:18420"/>
        <label>2</label>
    </ligand>
</feature>
<dbReference type="Proteomes" id="UP000182135">
    <property type="component" value="Unassembled WGS sequence"/>
</dbReference>
<dbReference type="PRINTS" id="PR01159">
    <property type="entry name" value="DNAGYRASEB"/>
</dbReference>
<gene>
    <name evidence="11 13" type="primary">gyrB</name>
    <name evidence="13" type="ORF">DBY38_14160</name>
    <name evidence="14" type="ORF">SAMN04487885_12059</name>
</gene>
<keyword evidence="3 11" id="KW-0479">Metal-binding</keyword>
<feature type="domain" description="Toprim" evidence="12">
    <location>
        <begin position="418"/>
        <end position="532"/>
    </location>
</feature>
<dbReference type="PANTHER" id="PTHR45866:SF1">
    <property type="entry name" value="DNA GYRASE SUBUNIT B, MITOCHONDRIAL"/>
    <property type="match status" value="1"/>
</dbReference>
<dbReference type="InterPro" id="IPR036890">
    <property type="entry name" value="HATPase_C_sf"/>
</dbReference>
<dbReference type="AlphaFoldDB" id="A0A1I2NCJ1"/>
<comment type="function">
    <text evidence="11">A type II topoisomerase that negatively supercoils closed circular double-stranded (ds) DNA in an ATP-dependent manner to modulate DNA topology and maintain chromosomes in an underwound state. Negative supercoiling favors strand separation, and DNA replication, transcription, recombination and repair, all of which involve strand separation. Also able to catalyze the interconversion of other topological isomers of dsDNA rings, including catenanes and knotted rings. Type II topoisomerases break and join 2 DNA strands simultaneously in an ATP-dependent manner.</text>
</comment>